<dbReference type="GO" id="GO:0030246">
    <property type="term" value="F:carbohydrate binding"/>
    <property type="evidence" value="ECO:0007669"/>
    <property type="project" value="InterPro"/>
</dbReference>
<dbReference type="Gene3D" id="2.70.98.30">
    <property type="entry name" value="Golgi alpha-mannosidase II, domain 4"/>
    <property type="match status" value="1"/>
</dbReference>
<protein>
    <submittedName>
        <fullName evidence="3">PTS fructose transporter subunit IIA</fullName>
    </submittedName>
</protein>
<dbReference type="AlphaFoldDB" id="A0A430AI81"/>
<dbReference type="Gene3D" id="1.20.1270.50">
    <property type="entry name" value="Glycoside hydrolase family 38, central domain"/>
    <property type="match status" value="1"/>
</dbReference>
<dbReference type="InterPro" id="IPR011330">
    <property type="entry name" value="Glyco_hydro/deAcase_b/a-brl"/>
</dbReference>
<dbReference type="SMART" id="SM00872">
    <property type="entry name" value="Alpha-mann_mid"/>
    <property type="match status" value="1"/>
</dbReference>
<dbReference type="Pfam" id="PF01074">
    <property type="entry name" value="Glyco_hydro_38N"/>
    <property type="match status" value="1"/>
</dbReference>
<dbReference type="InterPro" id="IPR011013">
    <property type="entry name" value="Gal_mutarotase_sf_dom"/>
</dbReference>
<dbReference type="InterPro" id="IPR037094">
    <property type="entry name" value="Glyco_hydro_38_cen_sf"/>
</dbReference>
<dbReference type="GO" id="GO:0006013">
    <property type="term" value="P:mannose metabolic process"/>
    <property type="evidence" value="ECO:0007669"/>
    <property type="project" value="InterPro"/>
</dbReference>
<comment type="similarity">
    <text evidence="1">Belongs to the glycosyl hydrolase 38 family.</text>
</comment>
<evidence type="ECO:0000313" key="4">
    <source>
        <dbReference type="Proteomes" id="UP000287605"/>
    </source>
</evidence>
<gene>
    <name evidence="3" type="ORF">CBF29_13425</name>
</gene>
<evidence type="ECO:0000256" key="1">
    <source>
        <dbReference type="ARBA" id="ARBA00009792"/>
    </source>
</evidence>
<dbReference type="PANTHER" id="PTHR46017:SF2">
    <property type="entry name" value="MANNOSYLGLYCERATE HYDROLASE"/>
    <property type="match status" value="1"/>
</dbReference>
<evidence type="ECO:0000259" key="2">
    <source>
        <dbReference type="SMART" id="SM00872"/>
    </source>
</evidence>
<dbReference type="Gene3D" id="3.20.110.10">
    <property type="entry name" value="Glycoside hydrolase 38, N terminal domain"/>
    <property type="match status" value="1"/>
</dbReference>
<comment type="caution">
    <text evidence="3">The sequence shown here is derived from an EMBL/GenBank/DDBJ whole genome shotgun (WGS) entry which is preliminary data.</text>
</comment>
<evidence type="ECO:0000313" key="3">
    <source>
        <dbReference type="EMBL" id="RSU07617.1"/>
    </source>
</evidence>
<sequence>MKKTANCIHHTHWDLIWYFTAQDASVQFAYNMKEILEAFDNGTLDCFFLDGQTAPVDEYIQLFPEDQKRIQKYVETGKLVIGPFNSQLDSFITSGESVINNLRLGIKSANKLGGASKVAYLPDSFGHSVDYPKIFNQFGIEDFVITRGVGDEYELGSEFILESNDSSKLLVYTMIAGYGYGCYAFKEGTLFTDDAVDYNKIDIKQLVNRLLSYSTIENEFVFPLGFDQNPMIHNVSEKIDYYNNKQNAIEFVEITWKDFFEKIRKHGKGIKTHRHELISTQYHRVHRSIYSARADVKALQDKCERILTYELQPMMTLLDSLGIEYSHGLLDKAWETLILCQTHSSANLTEETNDYIERETKNALNFVLSHKYYLLKLMSLSLDMEGKSGQPLIVVNTLPYLRDEIVRAKIFTKNEKFSLRIDGHDVDYIVIRSEKKNNDVLRKDPKKIRAEKNYYETDIYFRASNLEGLSYRVYLVDEEKPSPYSLMTPSKYAIENEYYRIYQTETGISVLDKKTKELHEKVVYIEDSGDEGDSFDYSYPSEDWKINDYLESGKAEYVDSSLVKSLTLTGEMSIPMDLKERKKKKLSSLMPYKIKITLEEKSSLIKLSGEFDNKAEQHRVRLIFTGVKGNTHSTAGTQYSIIERKTSSLEQKKWKELNYFEEPSPIFPLLNHVSAVHANETMTVFTRSSKEYEFVNENFKDIGVTIFRSYGALGYPDLNRRPGRPSGLDYMIFETPNCQMKYKNKFELAFSYQKAFNPNETFRMYTEYAKEAIVYQKQDFDKSINPIDYFPTNAFNKKLPFQYKLLSIENGESVFGSIVKSDNSNAYILRVFNCEPKEIELGEIEGEILSEEMYITNLEETIQIELSDKDSKLYPGELRNIRLSK</sequence>
<dbReference type="EMBL" id="NGKA01000040">
    <property type="protein sequence ID" value="RSU07617.1"/>
    <property type="molecule type" value="Genomic_DNA"/>
</dbReference>
<feature type="domain" description="Glycoside hydrolase family 38 central" evidence="2">
    <location>
        <begin position="284"/>
        <end position="359"/>
    </location>
</feature>
<keyword evidence="4" id="KW-1185">Reference proteome</keyword>
<dbReference type="RefSeq" id="WP_126810219.1">
    <property type="nucleotide sequence ID" value="NZ_NGKA01000040.1"/>
</dbReference>
<dbReference type="GO" id="GO:0004559">
    <property type="term" value="F:alpha-mannosidase activity"/>
    <property type="evidence" value="ECO:0007669"/>
    <property type="project" value="InterPro"/>
</dbReference>
<proteinExistence type="inferred from homology"/>
<dbReference type="SUPFAM" id="SSF88713">
    <property type="entry name" value="Glycoside hydrolase/deacetylase"/>
    <property type="match status" value="1"/>
</dbReference>
<dbReference type="PANTHER" id="PTHR46017">
    <property type="entry name" value="ALPHA-MANNOSIDASE 2C1"/>
    <property type="match status" value="1"/>
</dbReference>
<dbReference type="InterPro" id="IPR015341">
    <property type="entry name" value="Glyco_hydro_38_cen"/>
</dbReference>
<organism evidence="3 4">
    <name type="scientific">Vagococcus elongatus</name>
    <dbReference type="NCBI Taxonomy" id="180344"/>
    <lineage>
        <taxon>Bacteria</taxon>
        <taxon>Bacillati</taxon>
        <taxon>Bacillota</taxon>
        <taxon>Bacilli</taxon>
        <taxon>Lactobacillales</taxon>
        <taxon>Enterococcaceae</taxon>
        <taxon>Vagococcus</taxon>
    </lineage>
</organism>
<accession>A0A430AI81</accession>
<dbReference type="InterPro" id="IPR000602">
    <property type="entry name" value="Glyco_hydro_38_N"/>
</dbReference>
<dbReference type="InterPro" id="IPR027291">
    <property type="entry name" value="Glyco_hydro_38_N_sf"/>
</dbReference>
<dbReference type="GO" id="GO:0009313">
    <property type="term" value="P:oligosaccharide catabolic process"/>
    <property type="evidence" value="ECO:0007669"/>
    <property type="project" value="TreeGrafter"/>
</dbReference>
<dbReference type="SUPFAM" id="SSF74650">
    <property type="entry name" value="Galactose mutarotase-like"/>
    <property type="match status" value="1"/>
</dbReference>
<reference evidence="3 4" key="1">
    <citation type="submission" date="2017-05" db="EMBL/GenBank/DDBJ databases">
        <title>Vagococcus spp. assemblies.</title>
        <authorList>
            <person name="Gulvik C.A."/>
        </authorList>
    </citation>
    <scope>NUCLEOTIDE SEQUENCE [LARGE SCALE GENOMIC DNA]</scope>
    <source>
        <strain evidence="3 4">CCUG 51432</strain>
    </source>
</reference>
<dbReference type="OrthoDB" id="9764050at2"/>
<name>A0A430AI81_9ENTE</name>
<dbReference type="Proteomes" id="UP000287605">
    <property type="component" value="Unassembled WGS sequence"/>
</dbReference>